<dbReference type="Proteomes" id="UP000242432">
    <property type="component" value="Unassembled WGS sequence"/>
</dbReference>
<feature type="chain" id="PRO_5012188331" description="Lipoprotein" evidence="1">
    <location>
        <begin position="21"/>
        <end position="254"/>
    </location>
</feature>
<evidence type="ECO:0000313" key="3">
    <source>
        <dbReference type="Proteomes" id="UP000242432"/>
    </source>
</evidence>
<proteinExistence type="predicted"/>
<evidence type="ECO:0000256" key="1">
    <source>
        <dbReference type="SAM" id="SignalP"/>
    </source>
</evidence>
<dbReference type="RefSeq" id="WP_078927722.1">
    <property type="nucleotide sequence ID" value="NZ_FUXX01000001.1"/>
</dbReference>
<feature type="signal peptide" evidence="1">
    <location>
        <begin position="1"/>
        <end position="20"/>
    </location>
</feature>
<sequence>MKIITLFCSLILVLSACTHTSSDISAGSRDYYENSYLLSCDYQNAVIDAVIPAQSRIYNGLTEIKSPEDNSQQEWITVNNKKMVLVTTLIKEEVLKYWMSNDAFTVRVDCWVSVPSEWKKFKDEFAGLNDKAKKIRMLQLLGMPGDSTNSVMVEFYADAESVFRPSKDRETCDRVASLEFPANTDSEYRKWFEEQKDRAYKSSPGFPFTQLGYSYDWNHYSKNNIGLSEFVVPKGTLVKVKNRLNYQDFIKEIR</sequence>
<organism evidence="2 3">
    <name type="scientific">Succinivibrio dextrinosolvens DSM 3072</name>
    <dbReference type="NCBI Taxonomy" id="1123324"/>
    <lineage>
        <taxon>Bacteria</taxon>
        <taxon>Pseudomonadati</taxon>
        <taxon>Pseudomonadota</taxon>
        <taxon>Gammaproteobacteria</taxon>
        <taxon>Aeromonadales</taxon>
        <taxon>Succinivibrionaceae</taxon>
        <taxon>Succinivibrio</taxon>
    </lineage>
</organism>
<evidence type="ECO:0008006" key="4">
    <source>
        <dbReference type="Google" id="ProtNLM"/>
    </source>
</evidence>
<dbReference type="PROSITE" id="PS51257">
    <property type="entry name" value="PROKAR_LIPOPROTEIN"/>
    <property type="match status" value="1"/>
</dbReference>
<evidence type="ECO:0000313" key="2">
    <source>
        <dbReference type="EMBL" id="SKA56629.1"/>
    </source>
</evidence>
<keyword evidence="3" id="KW-1185">Reference proteome</keyword>
<keyword evidence="1" id="KW-0732">Signal</keyword>
<dbReference type="EMBL" id="FUXX01000001">
    <property type="protein sequence ID" value="SKA56629.1"/>
    <property type="molecule type" value="Genomic_DNA"/>
</dbReference>
<gene>
    <name evidence="2" type="ORF">SAMN02745213_00044</name>
</gene>
<reference evidence="3" key="1">
    <citation type="submission" date="2017-02" db="EMBL/GenBank/DDBJ databases">
        <authorList>
            <person name="Varghese N."/>
            <person name="Submissions S."/>
        </authorList>
    </citation>
    <scope>NUCLEOTIDE SEQUENCE [LARGE SCALE GENOMIC DNA]</scope>
    <source>
        <strain evidence="3">DSM 3072</strain>
    </source>
</reference>
<dbReference type="AlphaFoldDB" id="A0A1T4UV72"/>
<protein>
    <recommendedName>
        <fullName evidence="4">Lipoprotein</fullName>
    </recommendedName>
</protein>
<accession>A0A1T4UV72</accession>
<name>A0A1T4UV72_9GAMM</name>